<dbReference type="GO" id="GO:0006487">
    <property type="term" value="P:protein N-linked glycosylation"/>
    <property type="evidence" value="ECO:0007669"/>
    <property type="project" value="TreeGrafter"/>
</dbReference>
<evidence type="ECO:0000256" key="14">
    <source>
        <dbReference type="ARBA" id="ARBA00023136"/>
    </source>
</evidence>
<comment type="similarity">
    <text evidence="4">Belongs to the glycosyltransferase 16 (GT16) protein family.</text>
</comment>
<feature type="disulfide bond" evidence="25">
    <location>
        <begin position="232"/>
        <end position="333"/>
    </location>
</feature>
<evidence type="ECO:0000256" key="5">
    <source>
        <dbReference type="ARBA" id="ARBA00012613"/>
    </source>
</evidence>
<feature type="disulfide bond" evidence="25">
    <location>
        <begin position="227"/>
        <end position="250"/>
    </location>
</feature>
<feature type="binding site" evidence="24">
    <location>
        <position position="267"/>
    </location>
    <ligand>
        <name>Mn(2+)</name>
        <dbReference type="ChEBI" id="CHEBI:29035"/>
    </ligand>
</feature>
<evidence type="ECO:0000256" key="8">
    <source>
        <dbReference type="ARBA" id="ARBA00022679"/>
    </source>
</evidence>
<sequence>MLEPITNDSIILIVQVHNRSEYLRHLIKSLSNAYNISQTLLIFSHDYFDDEINQIVNSIKFCRVLQIFFPHSIQLHPNEFPGTDPEDCVRDTNQDSAKVLKCKSYDSPDSFGHYREATFAQIKHHWWWKADRIFEHLTVTKNHDGYFFFLEEDHYVAPDFLYMLKLMDNKASESCKKCNILVLGKHKVPTSNISFINNDVIISEWVSSKHNMGMAFKRNTWIKIKNCSKIFCTYDDYNWDWSIQHISRKCMDKKLQAFSLSTPRVFHIGQCGTHTLNNVECNVEGIISNLVESFQSSLDNFYPRTLNIGYETIPDVIFRKNGGWSDKRDHLLCLNMTND</sequence>
<keyword evidence="7" id="KW-0328">Glycosyltransferase</keyword>
<feature type="binding site" evidence="24">
    <location>
        <position position="153"/>
    </location>
    <ligand>
        <name>Mn(2+)</name>
        <dbReference type="ChEBI" id="CHEBI:29035"/>
    </ligand>
</feature>
<dbReference type="InterPro" id="IPR007754">
    <property type="entry name" value="GlcNAc_II"/>
</dbReference>
<keyword evidence="9" id="KW-0812">Transmembrane</keyword>
<reference evidence="26" key="1">
    <citation type="submission" date="2022-01" db="EMBL/GenBank/DDBJ databases">
        <authorList>
            <person name="King R."/>
        </authorList>
    </citation>
    <scope>NUCLEOTIDE SEQUENCE</scope>
</reference>
<evidence type="ECO:0000256" key="15">
    <source>
        <dbReference type="ARBA" id="ARBA00023157"/>
    </source>
</evidence>
<organism evidence="26 27">
    <name type="scientific">Chironomus riparius</name>
    <dbReference type="NCBI Taxonomy" id="315576"/>
    <lineage>
        <taxon>Eukaryota</taxon>
        <taxon>Metazoa</taxon>
        <taxon>Ecdysozoa</taxon>
        <taxon>Arthropoda</taxon>
        <taxon>Hexapoda</taxon>
        <taxon>Insecta</taxon>
        <taxon>Pterygota</taxon>
        <taxon>Neoptera</taxon>
        <taxon>Endopterygota</taxon>
        <taxon>Diptera</taxon>
        <taxon>Nematocera</taxon>
        <taxon>Chironomoidea</taxon>
        <taxon>Chironomidae</taxon>
        <taxon>Chironominae</taxon>
        <taxon>Chironomus</taxon>
    </lineage>
</organism>
<keyword evidence="17 24" id="KW-0464">Manganese</keyword>
<keyword evidence="8" id="KW-0808">Transferase</keyword>
<evidence type="ECO:0000313" key="26">
    <source>
        <dbReference type="EMBL" id="CAG9804354.1"/>
    </source>
</evidence>
<dbReference type="GO" id="GO:0008455">
    <property type="term" value="F:alpha-1,6-mannosylglycoprotein 2-beta-N-acetylglucosaminyltransferase activity"/>
    <property type="evidence" value="ECO:0007669"/>
    <property type="project" value="UniProtKB-EC"/>
</dbReference>
<feature type="binding site" evidence="23">
    <location>
        <begin position="15"/>
        <end position="19"/>
    </location>
    <ligand>
        <name>substrate</name>
    </ligand>
</feature>
<dbReference type="Gene3D" id="3.90.550.10">
    <property type="entry name" value="Spore Coat Polysaccharide Biosynthesis Protein SpsA, Chain A"/>
    <property type="match status" value="1"/>
</dbReference>
<keyword evidence="12" id="KW-1133">Transmembrane helix</keyword>
<evidence type="ECO:0000256" key="11">
    <source>
        <dbReference type="ARBA" id="ARBA00022968"/>
    </source>
</evidence>
<evidence type="ECO:0000256" key="1">
    <source>
        <dbReference type="ARBA" id="ARBA00001936"/>
    </source>
</evidence>
<dbReference type="EC" id="2.4.1.143" evidence="5"/>
<dbReference type="InterPro" id="IPR029044">
    <property type="entry name" value="Nucleotide-diphossugar_trans"/>
</dbReference>
<evidence type="ECO:0000256" key="24">
    <source>
        <dbReference type="PIRSR" id="PIRSR607754-2"/>
    </source>
</evidence>
<dbReference type="PANTHER" id="PTHR12871">
    <property type="entry name" value="BETA-1,2-N-ACETYLGLUCOSAMINYLTRANSFERASE II"/>
    <property type="match status" value="1"/>
</dbReference>
<keyword evidence="27" id="KW-1185">Reference proteome</keyword>
<evidence type="ECO:0000256" key="2">
    <source>
        <dbReference type="ARBA" id="ARBA00004323"/>
    </source>
</evidence>
<feature type="disulfide bond" evidence="25">
    <location>
        <begin position="175"/>
        <end position="178"/>
    </location>
</feature>
<evidence type="ECO:0000256" key="20">
    <source>
        <dbReference type="ARBA" id="ARBA00032552"/>
    </source>
</evidence>
<evidence type="ECO:0000313" key="27">
    <source>
        <dbReference type="Proteomes" id="UP001153620"/>
    </source>
</evidence>
<dbReference type="SUPFAM" id="SSF53448">
    <property type="entry name" value="Nucleotide-diphospho-sugar transferases"/>
    <property type="match status" value="1"/>
</dbReference>
<evidence type="ECO:0000256" key="23">
    <source>
        <dbReference type="PIRSR" id="PIRSR607754-1"/>
    </source>
</evidence>
<evidence type="ECO:0000256" key="18">
    <source>
        <dbReference type="ARBA" id="ARBA00029663"/>
    </source>
</evidence>
<comment type="catalytic activity">
    <reaction evidence="22">
        <text>an N(4)-{beta-D-GlcNAc-(1-&gt;2)-alpha-D-Man-(1-&gt;3)-[alpha-D-Man-(1-&gt;6)]-beta-D-Man-(1-&gt;4)-beta-D-GlcNAc-(1-&gt;4)-beta-D-GlcNAc}-L-asparaginyl-[protein] + UDP-N-acetyl-alpha-D-glucosamine = N(4)-{beta-D-GlcNAc-(1-&gt;2)-alpha-D-Man-(1-&gt;3)-[beta-D-GlcNAc-(1-&gt;2)-alpha-D-Man-(1-&gt;6)]-beta-D-Man-(1-&gt;4)-beta-D-GlcNAc-(1-&gt;4)-beta-D-GlcNAc}-L-asparaginyl-[protein] + UDP + H(+)</text>
        <dbReference type="Rhea" id="RHEA:12941"/>
        <dbReference type="Rhea" id="RHEA-COMP:13526"/>
        <dbReference type="Rhea" id="RHEA-COMP:14369"/>
        <dbReference type="ChEBI" id="CHEBI:15378"/>
        <dbReference type="ChEBI" id="CHEBI:57705"/>
        <dbReference type="ChEBI" id="CHEBI:58223"/>
        <dbReference type="ChEBI" id="CHEBI:60615"/>
        <dbReference type="ChEBI" id="CHEBI:60651"/>
        <dbReference type="EC" id="2.4.1.143"/>
    </reaction>
</comment>
<reference evidence="26" key="2">
    <citation type="submission" date="2022-10" db="EMBL/GenBank/DDBJ databases">
        <authorList>
            <consortium name="ENA_rothamsted_submissions"/>
            <consortium name="culmorum"/>
            <person name="King R."/>
        </authorList>
    </citation>
    <scope>NUCLEOTIDE SEQUENCE</scope>
</reference>
<comment type="cofactor">
    <cofactor evidence="1 24">
        <name>Mn(2+)</name>
        <dbReference type="ChEBI" id="CHEBI:29035"/>
    </cofactor>
</comment>
<name>A0A9N9WT85_9DIPT</name>
<evidence type="ECO:0000256" key="10">
    <source>
        <dbReference type="ARBA" id="ARBA00022723"/>
    </source>
</evidence>
<comment type="subcellular location">
    <subcellularLocation>
        <location evidence="2">Golgi apparatus membrane</location>
        <topology evidence="2">Single-pass type II membrane protein</topology>
    </subcellularLocation>
</comment>
<feature type="binding site" evidence="23">
    <location>
        <begin position="121"/>
        <end position="125"/>
    </location>
    <ligand>
        <name>substrate</name>
    </ligand>
</feature>
<evidence type="ECO:0000256" key="6">
    <source>
        <dbReference type="ARBA" id="ARBA00014817"/>
    </source>
</evidence>
<keyword evidence="15 25" id="KW-1015">Disulfide bond</keyword>
<keyword evidence="16" id="KW-0325">Glycoprotein</keyword>
<dbReference type="OrthoDB" id="6019616at2759"/>
<keyword evidence="13" id="KW-0333">Golgi apparatus</keyword>
<evidence type="ECO:0000256" key="13">
    <source>
        <dbReference type="ARBA" id="ARBA00023034"/>
    </source>
</evidence>
<keyword evidence="14" id="KW-0472">Membrane</keyword>
<dbReference type="GO" id="GO:0005795">
    <property type="term" value="C:Golgi stack"/>
    <property type="evidence" value="ECO:0007669"/>
    <property type="project" value="InterPro"/>
</dbReference>
<evidence type="ECO:0000256" key="7">
    <source>
        <dbReference type="ARBA" id="ARBA00022676"/>
    </source>
</evidence>
<proteinExistence type="inferred from homology"/>
<accession>A0A9N9WT85</accession>
<feature type="disulfide bond" evidence="25">
    <location>
        <begin position="88"/>
        <end position="102"/>
    </location>
</feature>
<evidence type="ECO:0000256" key="21">
    <source>
        <dbReference type="ARBA" id="ARBA00032915"/>
    </source>
</evidence>
<evidence type="ECO:0000256" key="4">
    <source>
        <dbReference type="ARBA" id="ARBA00011011"/>
    </source>
</evidence>
<evidence type="ECO:0000256" key="22">
    <source>
        <dbReference type="ARBA" id="ARBA00093257"/>
    </source>
</evidence>
<evidence type="ECO:0000256" key="3">
    <source>
        <dbReference type="ARBA" id="ARBA00004922"/>
    </source>
</evidence>
<dbReference type="GO" id="GO:0000139">
    <property type="term" value="C:Golgi membrane"/>
    <property type="evidence" value="ECO:0007669"/>
    <property type="project" value="UniProtKB-SubCell"/>
</dbReference>
<evidence type="ECO:0000256" key="12">
    <source>
        <dbReference type="ARBA" id="ARBA00022989"/>
    </source>
</evidence>
<dbReference type="EMBL" id="OU895878">
    <property type="protein sequence ID" value="CAG9804354.1"/>
    <property type="molecule type" value="Genomic_DNA"/>
</dbReference>
<protein>
    <recommendedName>
        <fullName evidence="6">Alpha-1,6-mannosyl-glycoprotein 2-beta-N-acetylglucosaminyltransferase</fullName>
        <ecNumber evidence="5">2.4.1.143</ecNumber>
    </recommendedName>
    <alternativeName>
        <fullName evidence="21">Beta-1,2-N-acetylglucosaminyltransferase II</fullName>
    </alternativeName>
    <alternativeName>
        <fullName evidence="20">GlcNAc-T II</fullName>
    </alternativeName>
    <alternativeName>
        <fullName evidence="19">Mannoside acetylglucosaminyltransferase 2</fullName>
    </alternativeName>
    <alternativeName>
        <fullName evidence="18">N-glycosyl-oligosaccharide-glycoprotein N-acetylglucosaminyltransferase II</fullName>
    </alternativeName>
</protein>
<dbReference type="GO" id="GO:0009312">
    <property type="term" value="P:oligosaccharide biosynthetic process"/>
    <property type="evidence" value="ECO:0007669"/>
    <property type="project" value="InterPro"/>
</dbReference>
<keyword evidence="10 24" id="KW-0479">Metal-binding</keyword>
<evidence type="ECO:0000256" key="17">
    <source>
        <dbReference type="ARBA" id="ARBA00023211"/>
    </source>
</evidence>
<comment type="pathway">
    <text evidence="3">Protein modification; protein glycosylation.</text>
</comment>
<dbReference type="GO" id="GO:0046872">
    <property type="term" value="F:metal ion binding"/>
    <property type="evidence" value="ECO:0007669"/>
    <property type="project" value="UniProtKB-KW"/>
</dbReference>
<evidence type="ECO:0000256" key="25">
    <source>
        <dbReference type="PIRSR" id="PIRSR607754-3"/>
    </source>
</evidence>
<evidence type="ECO:0000256" key="16">
    <source>
        <dbReference type="ARBA" id="ARBA00023180"/>
    </source>
</evidence>
<keyword evidence="11" id="KW-0735">Signal-anchor</keyword>
<feature type="binding site" evidence="23">
    <location>
        <position position="46"/>
    </location>
    <ligand>
        <name>substrate</name>
    </ligand>
</feature>
<gene>
    <name evidence="26" type="ORF">CHIRRI_LOCUS7244</name>
</gene>
<evidence type="ECO:0000256" key="19">
    <source>
        <dbReference type="ARBA" id="ARBA00031203"/>
    </source>
</evidence>
<dbReference type="PANTHER" id="PTHR12871:SF0">
    <property type="entry name" value="ALPHA-1,6-MANNOSYL-GLYCOPROTEIN 2-BETA-N-ACETYLGLUCOSAMINYLTRANSFERASE"/>
    <property type="match status" value="1"/>
</dbReference>
<dbReference type="Pfam" id="PF05060">
    <property type="entry name" value="MGAT2"/>
    <property type="match status" value="1"/>
</dbReference>
<dbReference type="Proteomes" id="UP001153620">
    <property type="component" value="Chromosome 2"/>
</dbReference>
<evidence type="ECO:0000256" key="9">
    <source>
        <dbReference type="ARBA" id="ARBA00022692"/>
    </source>
</evidence>
<dbReference type="AlphaFoldDB" id="A0A9N9WT85"/>